<feature type="compositionally biased region" description="Gly residues" evidence="1">
    <location>
        <begin position="336"/>
        <end position="346"/>
    </location>
</feature>
<proteinExistence type="predicted"/>
<sequence>MLSYMLPVEEKAPSAAAAAATRNLSLNLTATTTAAATGGAVSSGSAASVTVPRDTSAPGSGASSAAPSTSAQVRSIIKPTIKHGGGGSVASHRYQLIGSGGADTKLLSDSSAAGGGAGAGPAAGAGRSNRDRWQDEPEADQCDESTNLLAGGGADDEDEDEREGLEDERSRRRGTQRAGAVKSDKNFNNLIVVTNGRHAKPTNGNHAGPPAKLASVLKPTNGAGPTGRPGSSNGGAIAGNTGAYYNGYIAVSGDNDDEHHRLLVSANNLRNASVEPGQEWGPEEPAPTDPPRPVASTFSSTSRTNGNTCRTMNSLNGNLMGADPPSVAPLPLESVDGGGGEGGAAGGAADVSFGSDSDSATGAGGSGSTATGGGKKVKLNKLGGNKNVTLKR</sequence>
<feature type="compositionally biased region" description="Pro residues" evidence="1">
    <location>
        <begin position="284"/>
        <end position="293"/>
    </location>
</feature>
<feature type="compositionally biased region" description="Low complexity" evidence="1">
    <location>
        <begin position="36"/>
        <end position="71"/>
    </location>
</feature>
<dbReference type="EnsemblMetazoa" id="AEPI005648-RA">
    <property type="protein sequence ID" value="AEPI005648-PA"/>
    <property type="gene ID" value="AEPI005648"/>
</dbReference>
<feature type="compositionally biased region" description="Low complexity" evidence="1">
    <location>
        <begin position="380"/>
        <end position="392"/>
    </location>
</feature>
<dbReference type="Proteomes" id="UP000075885">
    <property type="component" value="Unassembled WGS sequence"/>
</dbReference>
<dbReference type="AlphaFoldDB" id="A0A182PFE2"/>
<organism evidence="2 3">
    <name type="scientific">Anopheles epiroticus</name>
    <dbReference type="NCBI Taxonomy" id="199890"/>
    <lineage>
        <taxon>Eukaryota</taxon>
        <taxon>Metazoa</taxon>
        <taxon>Ecdysozoa</taxon>
        <taxon>Arthropoda</taxon>
        <taxon>Hexapoda</taxon>
        <taxon>Insecta</taxon>
        <taxon>Pterygota</taxon>
        <taxon>Neoptera</taxon>
        <taxon>Endopterygota</taxon>
        <taxon>Diptera</taxon>
        <taxon>Nematocera</taxon>
        <taxon>Culicoidea</taxon>
        <taxon>Culicidae</taxon>
        <taxon>Anophelinae</taxon>
        <taxon>Anopheles</taxon>
    </lineage>
</organism>
<feature type="compositionally biased region" description="Gly residues" evidence="1">
    <location>
        <begin position="113"/>
        <end position="123"/>
    </location>
</feature>
<feature type="region of interest" description="Disordered" evidence="1">
    <location>
        <begin position="273"/>
        <end position="392"/>
    </location>
</feature>
<feature type="compositionally biased region" description="Gly residues" evidence="1">
    <location>
        <begin position="362"/>
        <end position="374"/>
    </location>
</feature>
<evidence type="ECO:0000256" key="1">
    <source>
        <dbReference type="SAM" id="MobiDB-lite"/>
    </source>
</evidence>
<accession>A0A182PFE2</accession>
<evidence type="ECO:0000313" key="3">
    <source>
        <dbReference type="Proteomes" id="UP000075885"/>
    </source>
</evidence>
<name>A0A182PFE2_9DIPT</name>
<feature type="compositionally biased region" description="Polar residues" evidence="1">
    <location>
        <begin position="296"/>
        <end position="317"/>
    </location>
</feature>
<evidence type="ECO:0000313" key="2">
    <source>
        <dbReference type="EnsemblMetazoa" id="AEPI005648-PA"/>
    </source>
</evidence>
<feature type="compositionally biased region" description="Acidic residues" evidence="1">
    <location>
        <begin position="154"/>
        <end position="166"/>
    </location>
</feature>
<feature type="region of interest" description="Disordered" evidence="1">
    <location>
        <begin position="36"/>
        <end position="73"/>
    </location>
</feature>
<dbReference type="VEuPathDB" id="VectorBase:AEPI005648"/>
<keyword evidence="3" id="KW-1185">Reference proteome</keyword>
<feature type="compositionally biased region" description="Low complexity" evidence="1">
    <location>
        <begin position="347"/>
        <end position="361"/>
    </location>
</feature>
<feature type="region of interest" description="Disordered" evidence="1">
    <location>
        <begin position="108"/>
        <end position="186"/>
    </location>
</feature>
<reference evidence="3" key="1">
    <citation type="submission" date="2013-03" db="EMBL/GenBank/DDBJ databases">
        <title>The Genome Sequence of Anopheles epiroticus epiroticus2.</title>
        <authorList>
            <consortium name="The Broad Institute Genomics Platform"/>
            <person name="Neafsey D.E."/>
            <person name="Howell P."/>
            <person name="Walker B."/>
            <person name="Young S.K."/>
            <person name="Zeng Q."/>
            <person name="Gargeya S."/>
            <person name="Fitzgerald M."/>
            <person name="Haas B."/>
            <person name="Abouelleil A."/>
            <person name="Allen A.W."/>
            <person name="Alvarado L."/>
            <person name="Arachchi H.M."/>
            <person name="Berlin A.M."/>
            <person name="Chapman S.B."/>
            <person name="Gainer-Dewar J."/>
            <person name="Goldberg J."/>
            <person name="Griggs A."/>
            <person name="Gujja S."/>
            <person name="Hansen M."/>
            <person name="Howarth C."/>
            <person name="Imamovic A."/>
            <person name="Ireland A."/>
            <person name="Larimer J."/>
            <person name="McCowan C."/>
            <person name="Murphy C."/>
            <person name="Pearson M."/>
            <person name="Poon T.W."/>
            <person name="Priest M."/>
            <person name="Roberts A."/>
            <person name="Saif S."/>
            <person name="Shea T."/>
            <person name="Sisk P."/>
            <person name="Sykes S."/>
            <person name="Wortman J."/>
            <person name="Nusbaum C."/>
            <person name="Birren B."/>
        </authorList>
    </citation>
    <scope>NUCLEOTIDE SEQUENCE [LARGE SCALE GENOMIC DNA]</scope>
    <source>
        <strain evidence="3">Epiroticus2</strain>
    </source>
</reference>
<reference evidence="2" key="2">
    <citation type="submission" date="2020-05" db="UniProtKB">
        <authorList>
            <consortium name="EnsemblMetazoa"/>
        </authorList>
    </citation>
    <scope>IDENTIFICATION</scope>
    <source>
        <strain evidence="2">Epiroticus2</strain>
    </source>
</reference>
<protein>
    <submittedName>
        <fullName evidence="2">Uncharacterized protein</fullName>
    </submittedName>
</protein>